<protein>
    <submittedName>
        <fullName evidence="2">Uncharacterized protein</fullName>
    </submittedName>
</protein>
<evidence type="ECO:0000313" key="3">
    <source>
        <dbReference type="Proteomes" id="UP000326924"/>
    </source>
</evidence>
<gene>
    <name evidence="2" type="ORF">FN846DRAFT_902333</name>
</gene>
<keyword evidence="3" id="KW-1185">Reference proteome</keyword>
<feature type="compositionally biased region" description="Polar residues" evidence="1">
    <location>
        <begin position="1"/>
        <end position="21"/>
    </location>
</feature>
<feature type="region of interest" description="Disordered" evidence="1">
    <location>
        <begin position="1"/>
        <end position="36"/>
    </location>
</feature>
<dbReference type="EMBL" id="VXIS01000009">
    <property type="protein sequence ID" value="KAA8914044.1"/>
    <property type="molecule type" value="Genomic_DNA"/>
</dbReference>
<evidence type="ECO:0000256" key="1">
    <source>
        <dbReference type="SAM" id="MobiDB-lite"/>
    </source>
</evidence>
<sequence>MPGNRNTQNEQSNTPTEDSNTQSEQSEAQKQQAHKERIRSLVHGFIFATLETISTLKDSDPVPGFAQGRAFAQELKRALRGGEGKPPPRDPQFVARTNVPEKETFDFGYVSPPPGIGTRKAYGVTQREGTTGGMELRPLVEEDADMSSERSRTRVQRGESLDIMDPLP</sequence>
<feature type="compositionally biased region" description="Basic and acidic residues" evidence="1">
    <location>
        <begin position="147"/>
        <end position="160"/>
    </location>
</feature>
<evidence type="ECO:0000313" key="2">
    <source>
        <dbReference type="EMBL" id="KAA8914044.1"/>
    </source>
</evidence>
<dbReference type="InParanoid" id="A0A5J5FAY0"/>
<feature type="compositionally biased region" description="Low complexity" evidence="1">
    <location>
        <begin position="22"/>
        <end position="31"/>
    </location>
</feature>
<dbReference type="AlphaFoldDB" id="A0A5J5FAY0"/>
<feature type="region of interest" description="Disordered" evidence="1">
    <location>
        <begin position="127"/>
        <end position="168"/>
    </location>
</feature>
<dbReference type="Proteomes" id="UP000326924">
    <property type="component" value="Unassembled WGS sequence"/>
</dbReference>
<accession>A0A5J5FAY0</accession>
<comment type="caution">
    <text evidence="2">The sequence shown here is derived from an EMBL/GenBank/DDBJ whole genome shotgun (WGS) entry which is preliminary data.</text>
</comment>
<reference evidence="2 3" key="1">
    <citation type="submission" date="2019-09" db="EMBL/GenBank/DDBJ databases">
        <title>Draft genome of the ectomycorrhizal ascomycete Sphaerosporella brunnea.</title>
        <authorList>
            <consortium name="DOE Joint Genome Institute"/>
            <person name="Benucci G.M."/>
            <person name="Marozzi G."/>
            <person name="Antonielli L."/>
            <person name="Sanchez S."/>
            <person name="Marco P."/>
            <person name="Wang X."/>
            <person name="Falini L.B."/>
            <person name="Barry K."/>
            <person name="Haridas S."/>
            <person name="Lipzen A."/>
            <person name="Labutti K."/>
            <person name="Grigoriev I.V."/>
            <person name="Murat C."/>
            <person name="Martin F."/>
            <person name="Albertini E."/>
            <person name="Donnini D."/>
            <person name="Bonito G."/>
        </authorList>
    </citation>
    <scope>NUCLEOTIDE SEQUENCE [LARGE SCALE GENOMIC DNA]</scope>
    <source>
        <strain evidence="2 3">Sb_GMNB300</strain>
    </source>
</reference>
<organism evidence="2 3">
    <name type="scientific">Sphaerosporella brunnea</name>
    <dbReference type="NCBI Taxonomy" id="1250544"/>
    <lineage>
        <taxon>Eukaryota</taxon>
        <taxon>Fungi</taxon>
        <taxon>Dikarya</taxon>
        <taxon>Ascomycota</taxon>
        <taxon>Pezizomycotina</taxon>
        <taxon>Pezizomycetes</taxon>
        <taxon>Pezizales</taxon>
        <taxon>Pyronemataceae</taxon>
        <taxon>Sphaerosporella</taxon>
    </lineage>
</organism>
<name>A0A5J5FAY0_9PEZI</name>
<proteinExistence type="predicted"/>